<proteinExistence type="predicted"/>
<dbReference type="SUPFAM" id="SSF52058">
    <property type="entry name" value="L domain-like"/>
    <property type="match status" value="1"/>
</dbReference>
<feature type="domain" description="Receptor L-domain" evidence="1">
    <location>
        <begin position="56"/>
        <end position="169"/>
    </location>
</feature>
<dbReference type="InterPro" id="IPR000494">
    <property type="entry name" value="Rcpt_L-dom"/>
</dbReference>
<reference evidence="2" key="1">
    <citation type="submission" date="2025-08" db="UniProtKB">
        <authorList>
            <consortium name="Ensembl"/>
        </authorList>
    </citation>
    <scope>IDENTIFICATION</scope>
</reference>
<dbReference type="AlphaFoldDB" id="S4RC33"/>
<name>S4RC33_PETMA</name>
<dbReference type="GeneTree" id="ENSGT00940000156107"/>
<dbReference type="OMA" id="GHMSTMW"/>
<dbReference type="InterPro" id="IPR036941">
    <property type="entry name" value="Rcpt_L-dom_sf"/>
</dbReference>
<organism evidence="2">
    <name type="scientific">Petromyzon marinus</name>
    <name type="common">Sea lamprey</name>
    <dbReference type="NCBI Taxonomy" id="7757"/>
    <lineage>
        <taxon>Eukaryota</taxon>
        <taxon>Metazoa</taxon>
        <taxon>Chordata</taxon>
        <taxon>Craniata</taxon>
        <taxon>Vertebrata</taxon>
        <taxon>Cyclostomata</taxon>
        <taxon>Hyperoartia</taxon>
        <taxon>Petromyzontiformes</taxon>
        <taxon>Petromyzontidae</taxon>
        <taxon>Petromyzon</taxon>
    </lineage>
</organism>
<dbReference type="CDD" id="cd00064">
    <property type="entry name" value="FU"/>
    <property type="match status" value="1"/>
</dbReference>
<protein>
    <recommendedName>
        <fullName evidence="1">Receptor L-domain domain-containing protein</fullName>
    </recommendedName>
</protein>
<dbReference type="STRING" id="7757.ENSPMAP00000002765"/>
<dbReference type="FunFam" id="3.80.20.20:FF:000004">
    <property type="entry name" value="Receptor protein-tyrosine kinase"/>
    <property type="match status" value="1"/>
</dbReference>
<dbReference type="Gene3D" id="3.80.20.20">
    <property type="entry name" value="Receptor L-domain"/>
    <property type="match status" value="1"/>
</dbReference>
<sequence length="231" mass="26109">HRGNFSQHLLSGTTNNILFASSISNYGNNCAGTTNKLNLLSNKEKQYEILREMYTNCEIVMGNLEITNILNGSDLSFLRSIREVSGYVLIALNEVDYVPLENLRLIRGNTLYDNKYALSVLLNYNKEQPESQQGIRRLHLMGLLEIIKGAVYFDSNEYLCFADTINWADLENKQSPQNVTNKLDFFKSTCKPCHPSCNGHCWDEGANYCQKCKSNVLIPPSPSLPITVKTL</sequence>
<dbReference type="HOGENOM" id="CLU_104884_0_0_1"/>
<evidence type="ECO:0000259" key="1">
    <source>
        <dbReference type="Pfam" id="PF01030"/>
    </source>
</evidence>
<accession>S4RC33</accession>
<evidence type="ECO:0000313" key="2">
    <source>
        <dbReference type="Ensembl" id="ENSPMAP00000002765.1"/>
    </source>
</evidence>
<reference evidence="2" key="2">
    <citation type="submission" date="2025-09" db="UniProtKB">
        <authorList>
            <consortium name="Ensembl"/>
        </authorList>
    </citation>
    <scope>IDENTIFICATION</scope>
</reference>
<dbReference type="Pfam" id="PF01030">
    <property type="entry name" value="Recep_L_domain"/>
    <property type="match status" value="1"/>
</dbReference>
<dbReference type="Ensembl" id="ENSPMAT00000002778.1">
    <property type="protein sequence ID" value="ENSPMAP00000002765.1"/>
    <property type="gene ID" value="ENSPMAG00000002533.1"/>
</dbReference>
<dbReference type="InterPro" id="IPR006212">
    <property type="entry name" value="Furin_repeat"/>
</dbReference>